<dbReference type="PANTHER" id="PTHR37287">
    <property type="entry name" value="INO EIGHTY SUBUNIT 1"/>
    <property type="match status" value="1"/>
</dbReference>
<feature type="region of interest" description="Disordered" evidence="1">
    <location>
        <begin position="312"/>
        <end position="385"/>
    </location>
</feature>
<feature type="region of interest" description="Disordered" evidence="1">
    <location>
        <begin position="486"/>
        <end position="517"/>
    </location>
</feature>
<proteinExistence type="predicted"/>
<evidence type="ECO:0000256" key="1">
    <source>
        <dbReference type="SAM" id="MobiDB-lite"/>
    </source>
</evidence>
<dbReference type="InterPro" id="IPR038014">
    <property type="entry name" value="Ies1"/>
</dbReference>
<feature type="region of interest" description="Disordered" evidence="1">
    <location>
        <begin position="248"/>
        <end position="271"/>
    </location>
</feature>
<sequence>MIADHAPHQLSPSLKAATMRAARQRKPSVAIDCADGEVITRADIQFEFLSHIFKDETKAFSDPTSGPDGEKLSFRDLYVKGILASAKAKSVLKETNKLARPEFPTDFGKLCLLTNAGRIASTMSFFPEMRTAQRTYHPIPCLQRTNGNLMDAPRIKSILKTCILEGDTAKNGLATPAQVLARIKAGQIPPTTLPNLIFVFANHSAEIGRNHLPDMEFLDLFLPNSASSASRARIFLWLCYHYHEGASGDSAQEDDSDLPPANPFSDASRPGKVPELVMLTAEEVALENLDPDDEKALASRLIAQREAIVHDHQLKESAKESKAKAEAESISGDTPSPAKPKRKRANAKAGPSTPLKRDAPPSVKKEDPEPDDIYLKKLQLGDDDELDLVPTSQMFRSAYLQPEVRSPIRELPPPRHPARSFPAVSQPLPPQDPYSPRYSPYKRHRPRTMLQHAWHVIATSDPLADSDEDEDEYVRRDHAERLAVISRVRGKPPTPEPEGFRPIPLGDFSSPFLATRP</sequence>
<dbReference type="Proteomes" id="UP001362999">
    <property type="component" value="Unassembled WGS sequence"/>
</dbReference>
<name>A0AAW0EIU3_9AGAR</name>
<dbReference type="AlphaFoldDB" id="A0AAW0EIU3"/>
<gene>
    <name evidence="2" type="ORF">R3P38DRAFT_2824591</name>
</gene>
<keyword evidence="3" id="KW-1185">Reference proteome</keyword>
<reference evidence="2 3" key="1">
    <citation type="journal article" date="2024" name="J Genomics">
        <title>Draft genome sequencing and assembly of Favolaschia claudopus CIRM-BRFM 2984 isolated from oak limbs.</title>
        <authorList>
            <person name="Navarro D."/>
            <person name="Drula E."/>
            <person name="Chaduli D."/>
            <person name="Cazenave R."/>
            <person name="Ahrendt S."/>
            <person name="Wang J."/>
            <person name="Lipzen A."/>
            <person name="Daum C."/>
            <person name="Barry K."/>
            <person name="Grigoriev I.V."/>
            <person name="Favel A."/>
            <person name="Rosso M.N."/>
            <person name="Martin F."/>
        </authorList>
    </citation>
    <scope>NUCLEOTIDE SEQUENCE [LARGE SCALE GENOMIC DNA]</scope>
    <source>
        <strain evidence="2 3">CIRM-BRFM 2984</strain>
    </source>
</reference>
<evidence type="ECO:0000313" key="2">
    <source>
        <dbReference type="EMBL" id="KAK7064446.1"/>
    </source>
</evidence>
<dbReference type="GO" id="GO:0031011">
    <property type="term" value="C:Ino80 complex"/>
    <property type="evidence" value="ECO:0007669"/>
    <property type="project" value="InterPro"/>
</dbReference>
<comment type="caution">
    <text evidence="2">The sequence shown here is derived from an EMBL/GenBank/DDBJ whole genome shotgun (WGS) entry which is preliminary data.</text>
</comment>
<feature type="compositionally biased region" description="Basic and acidic residues" evidence="1">
    <location>
        <begin position="312"/>
        <end position="327"/>
    </location>
</feature>
<evidence type="ECO:0000313" key="3">
    <source>
        <dbReference type="Proteomes" id="UP001362999"/>
    </source>
</evidence>
<accession>A0AAW0EIU3</accession>
<feature type="compositionally biased region" description="Basic and acidic residues" evidence="1">
    <location>
        <begin position="355"/>
        <end position="367"/>
    </location>
</feature>
<dbReference type="PANTHER" id="PTHR37287:SF1">
    <property type="entry name" value="INO EIGHTY SUBUNIT 1"/>
    <property type="match status" value="1"/>
</dbReference>
<feature type="region of interest" description="Disordered" evidence="1">
    <location>
        <begin position="403"/>
        <end position="442"/>
    </location>
</feature>
<dbReference type="EMBL" id="JAWWNJ010000001">
    <property type="protein sequence ID" value="KAK7064446.1"/>
    <property type="molecule type" value="Genomic_DNA"/>
</dbReference>
<protein>
    <submittedName>
        <fullName evidence="2">Ino eighty subunit 1</fullName>
    </submittedName>
</protein>
<organism evidence="2 3">
    <name type="scientific">Favolaschia claudopus</name>
    <dbReference type="NCBI Taxonomy" id="2862362"/>
    <lineage>
        <taxon>Eukaryota</taxon>
        <taxon>Fungi</taxon>
        <taxon>Dikarya</taxon>
        <taxon>Basidiomycota</taxon>
        <taxon>Agaricomycotina</taxon>
        <taxon>Agaricomycetes</taxon>
        <taxon>Agaricomycetidae</taxon>
        <taxon>Agaricales</taxon>
        <taxon>Marasmiineae</taxon>
        <taxon>Mycenaceae</taxon>
        <taxon>Favolaschia</taxon>
    </lineage>
</organism>